<keyword evidence="7" id="KW-0539">Nucleus</keyword>
<keyword evidence="2" id="KW-1017">Isopeptide bond</keyword>
<dbReference type="SUPFAM" id="SSF56808">
    <property type="entry name" value="Ribosomal protein L1"/>
    <property type="match status" value="1"/>
</dbReference>
<comment type="caution">
    <text evidence="12">The sequence shown here is derived from an EMBL/GenBank/DDBJ whole genome shotgun (WGS) entry which is preliminary data.</text>
</comment>
<evidence type="ECO:0000256" key="6">
    <source>
        <dbReference type="ARBA" id="ARBA00023054"/>
    </source>
</evidence>
<evidence type="ECO:0000256" key="10">
    <source>
        <dbReference type="ARBA" id="ARBA00070787"/>
    </source>
</evidence>
<dbReference type="AlphaFoldDB" id="A0AA35X316"/>
<proteinExistence type="inferred from homology"/>
<accession>A0AA35X316</accession>
<dbReference type="Gene3D" id="3.40.50.790">
    <property type="match status" value="1"/>
</dbReference>
<feature type="region of interest" description="Disordered" evidence="11">
    <location>
        <begin position="252"/>
        <end position="339"/>
    </location>
</feature>
<comment type="subcellular location">
    <subcellularLocation>
        <location evidence="1">Nucleus</location>
        <location evidence="1">Nucleolus</location>
    </subcellularLocation>
</comment>
<evidence type="ECO:0000256" key="3">
    <source>
        <dbReference type="ARBA" id="ARBA00022553"/>
    </source>
</evidence>
<evidence type="ECO:0000256" key="9">
    <source>
        <dbReference type="ARBA" id="ARBA00061550"/>
    </source>
</evidence>
<evidence type="ECO:0000256" key="5">
    <source>
        <dbReference type="ARBA" id="ARBA00022990"/>
    </source>
</evidence>
<dbReference type="InterPro" id="IPR016095">
    <property type="entry name" value="Ribosomal_uL1_3-a/b-sand"/>
</dbReference>
<keyword evidence="3" id="KW-0597">Phosphoprotein</keyword>
<feature type="compositionally biased region" description="Basic residues" evidence="11">
    <location>
        <begin position="329"/>
        <end position="339"/>
    </location>
</feature>
<evidence type="ECO:0000313" key="12">
    <source>
        <dbReference type="EMBL" id="CAI8043493.1"/>
    </source>
</evidence>
<evidence type="ECO:0000256" key="11">
    <source>
        <dbReference type="SAM" id="MobiDB-lite"/>
    </source>
</evidence>
<protein>
    <recommendedName>
        <fullName evidence="10">Ribosomal L1 domain-containing protein 1</fullName>
    </recommendedName>
</protein>
<dbReference type="Pfam" id="PF00687">
    <property type="entry name" value="Ribosomal_L1"/>
    <property type="match status" value="1"/>
</dbReference>
<comment type="similarity">
    <text evidence="9">Belongs to the universal ribosomal protein uL1 family. Highly divergent.</text>
</comment>
<dbReference type="EMBL" id="CASHTH010003330">
    <property type="protein sequence ID" value="CAI8043493.1"/>
    <property type="molecule type" value="Genomic_DNA"/>
</dbReference>
<evidence type="ECO:0000256" key="2">
    <source>
        <dbReference type="ARBA" id="ARBA00022499"/>
    </source>
</evidence>
<evidence type="ECO:0000256" key="8">
    <source>
        <dbReference type="ARBA" id="ARBA00054167"/>
    </source>
</evidence>
<dbReference type="CDD" id="cd00403">
    <property type="entry name" value="Ribosomal_L1"/>
    <property type="match status" value="1"/>
</dbReference>
<dbReference type="FunFam" id="3.40.50.790:FF:000004">
    <property type="entry name" value="Ribosomal L1 domain-containing 1-like 1"/>
    <property type="match status" value="1"/>
</dbReference>
<sequence length="339" mass="38383">MDEAQVRQAVLALQKFHSTRLERKKRLIEENPLVSLIIGLKKIPNKTRRPYRIPIPHSLYPPEETELCLFSRTDKKTAKGLLERKGVKNITKVIPLDKLKTDYKSYDSKKQLSAYYDVYLADRRIYHLLPRQLGKSFFVKKRFPFPVDVQKQDLTREIAAARDSTYLHLGLGSCVALPIARIDYPTAHIVENIVKGLRGVVNRVPRGWRNIQVVHLKTVDSVALPIHHSLPPEAKLLVPLGEGPLVKRVKLSSVGEDEEREEEEENVGGLQTLGQEEGEGERKGLTAVTSTPPLEQKKKVVRSAGSSRLAGKKVRGSTVLSSRYEKLTARRRSRGRRSL</sequence>
<dbReference type="InterPro" id="IPR050257">
    <property type="entry name" value="eL8/uL1-like"/>
</dbReference>
<name>A0AA35X316_GEOBA</name>
<keyword evidence="4" id="KW-0832">Ubl conjugation</keyword>
<evidence type="ECO:0000313" key="13">
    <source>
        <dbReference type="Proteomes" id="UP001174909"/>
    </source>
</evidence>
<dbReference type="Proteomes" id="UP001174909">
    <property type="component" value="Unassembled WGS sequence"/>
</dbReference>
<dbReference type="InterPro" id="IPR028364">
    <property type="entry name" value="Ribosomal_uL1/biogenesis"/>
</dbReference>
<comment type="function">
    <text evidence="8">Regulates cellular senescence through inhibition of PTEN translation. Acts as a pro-apoptotic regulator in response to DNA damage.</text>
</comment>
<evidence type="ECO:0000256" key="4">
    <source>
        <dbReference type="ARBA" id="ARBA00022843"/>
    </source>
</evidence>
<reference evidence="12" key="1">
    <citation type="submission" date="2023-03" db="EMBL/GenBank/DDBJ databases">
        <authorList>
            <person name="Steffen K."/>
            <person name="Cardenas P."/>
        </authorList>
    </citation>
    <scope>NUCLEOTIDE SEQUENCE</scope>
</reference>
<organism evidence="12 13">
    <name type="scientific">Geodia barretti</name>
    <name type="common">Barrett's horny sponge</name>
    <dbReference type="NCBI Taxonomy" id="519541"/>
    <lineage>
        <taxon>Eukaryota</taxon>
        <taxon>Metazoa</taxon>
        <taxon>Porifera</taxon>
        <taxon>Demospongiae</taxon>
        <taxon>Heteroscleromorpha</taxon>
        <taxon>Tetractinellida</taxon>
        <taxon>Astrophorina</taxon>
        <taxon>Geodiidae</taxon>
        <taxon>Geodia</taxon>
    </lineage>
</organism>
<evidence type="ECO:0000256" key="1">
    <source>
        <dbReference type="ARBA" id="ARBA00004604"/>
    </source>
</evidence>
<dbReference type="GO" id="GO:0003723">
    <property type="term" value="F:RNA binding"/>
    <property type="evidence" value="ECO:0007669"/>
    <property type="project" value="InterPro"/>
</dbReference>
<gene>
    <name evidence="12" type="ORF">GBAR_LOCUS24104</name>
</gene>
<feature type="compositionally biased region" description="Acidic residues" evidence="11">
    <location>
        <begin position="255"/>
        <end position="266"/>
    </location>
</feature>
<dbReference type="GO" id="GO:0005730">
    <property type="term" value="C:nucleolus"/>
    <property type="evidence" value="ECO:0007669"/>
    <property type="project" value="UniProtKB-SubCell"/>
</dbReference>
<dbReference type="PANTHER" id="PTHR23105">
    <property type="entry name" value="RIBOSOMAL PROTEIN L7AE FAMILY MEMBER"/>
    <property type="match status" value="1"/>
</dbReference>
<keyword evidence="13" id="KW-1185">Reference proteome</keyword>
<keyword evidence="6" id="KW-0175">Coiled coil</keyword>
<evidence type="ECO:0000256" key="7">
    <source>
        <dbReference type="ARBA" id="ARBA00023242"/>
    </source>
</evidence>
<keyword evidence="5" id="KW-0007">Acetylation</keyword>
<dbReference type="InterPro" id="IPR023674">
    <property type="entry name" value="Ribosomal_uL1-like"/>
</dbReference>